<evidence type="ECO:0000313" key="2">
    <source>
        <dbReference type="EMBL" id="ODN03834.1"/>
    </source>
</evidence>
<proteinExistence type="predicted"/>
<dbReference type="GO" id="GO:0010828">
    <property type="term" value="P:positive regulation of D-glucose transmembrane transport"/>
    <property type="evidence" value="ECO:0007669"/>
    <property type="project" value="TreeGrafter"/>
</dbReference>
<dbReference type="GO" id="GO:0005544">
    <property type="term" value="F:calcium-dependent phospholipid binding"/>
    <property type="evidence" value="ECO:0007669"/>
    <property type="project" value="InterPro"/>
</dbReference>
<dbReference type="GO" id="GO:0090314">
    <property type="term" value="P:positive regulation of protein targeting to membrane"/>
    <property type="evidence" value="ECO:0007669"/>
    <property type="project" value="TreeGrafter"/>
</dbReference>
<feature type="domain" description="C2CD5 C-terminal" evidence="1">
    <location>
        <begin position="38"/>
        <end position="131"/>
    </location>
</feature>
<dbReference type="STRING" id="48709.A0A1D2NF09"/>
<gene>
    <name evidence="2" type="ORF">Ocin01_02853</name>
</gene>
<reference evidence="2 3" key="1">
    <citation type="journal article" date="2016" name="Genome Biol. Evol.">
        <title>Gene Family Evolution Reflects Adaptation to Soil Environmental Stressors in the Genome of the Collembolan Orchesella cincta.</title>
        <authorList>
            <person name="Faddeeva-Vakhrusheva A."/>
            <person name="Derks M.F."/>
            <person name="Anvar S.Y."/>
            <person name="Agamennone V."/>
            <person name="Suring W."/>
            <person name="Smit S."/>
            <person name="van Straalen N.M."/>
            <person name="Roelofs D."/>
        </authorList>
    </citation>
    <scope>NUCLEOTIDE SEQUENCE [LARGE SCALE GENOMIC DNA]</scope>
    <source>
        <tissue evidence="2">Mixed pool</tissue>
    </source>
</reference>
<comment type="caution">
    <text evidence="2">The sequence shown here is derived from an EMBL/GenBank/DDBJ whole genome shotgun (WGS) entry which is preliminary data.</text>
</comment>
<evidence type="ECO:0000313" key="3">
    <source>
        <dbReference type="Proteomes" id="UP000094527"/>
    </source>
</evidence>
<dbReference type="PANTHER" id="PTHR37412:SF2">
    <property type="entry name" value="C2 DOMAIN-CONTAINING PROTEIN 5"/>
    <property type="match status" value="1"/>
</dbReference>
<dbReference type="InterPro" id="IPR038983">
    <property type="entry name" value="C2CD5"/>
</dbReference>
<organism evidence="2 3">
    <name type="scientific">Orchesella cincta</name>
    <name type="common">Springtail</name>
    <name type="synonym">Podura cincta</name>
    <dbReference type="NCBI Taxonomy" id="48709"/>
    <lineage>
        <taxon>Eukaryota</taxon>
        <taxon>Metazoa</taxon>
        <taxon>Ecdysozoa</taxon>
        <taxon>Arthropoda</taxon>
        <taxon>Hexapoda</taxon>
        <taxon>Collembola</taxon>
        <taxon>Entomobryomorpha</taxon>
        <taxon>Entomobryoidea</taxon>
        <taxon>Orchesellidae</taxon>
        <taxon>Orchesellinae</taxon>
        <taxon>Orchesella</taxon>
    </lineage>
</organism>
<accession>A0A1D2NF09</accession>
<dbReference type="EMBL" id="LJIJ01000062">
    <property type="protein sequence ID" value="ODN03834.1"/>
    <property type="molecule type" value="Genomic_DNA"/>
</dbReference>
<dbReference type="GO" id="GO:0005509">
    <property type="term" value="F:calcium ion binding"/>
    <property type="evidence" value="ECO:0007669"/>
    <property type="project" value="TreeGrafter"/>
</dbReference>
<protein>
    <submittedName>
        <fullName evidence="2">C2 domain-containing protein 5</fullName>
    </submittedName>
</protein>
<evidence type="ECO:0000259" key="1">
    <source>
        <dbReference type="Pfam" id="PF23128"/>
    </source>
</evidence>
<dbReference type="PANTHER" id="PTHR37412">
    <property type="entry name" value="C2 DOMAIN-CONTAINING PROTEIN 5"/>
    <property type="match status" value="1"/>
</dbReference>
<sequence>MLSICRINSVHSFATLSKEFSRGLGPQYIPRPKFVVEITPLAYIPGARIEKYLGNLNFFFIRETTSIRENGGLSGFVHNFVAEVLAIVRAHVAALGGNAMVSYFMTELALLHNPHKNQGQCLINVGGDVVLIVHPSSIPDDAQMGS</sequence>
<name>A0A1D2NF09_ORCCI</name>
<dbReference type="Proteomes" id="UP000094527">
    <property type="component" value="Unassembled WGS sequence"/>
</dbReference>
<dbReference type="GO" id="GO:0072659">
    <property type="term" value="P:protein localization to plasma membrane"/>
    <property type="evidence" value="ECO:0007669"/>
    <property type="project" value="TreeGrafter"/>
</dbReference>
<keyword evidence="3" id="KW-1185">Reference proteome</keyword>
<dbReference type="GO" id="GO:0031340">
    <property type="term" value="P:positive regulation of vesicle fusion"/>
    <property type="evidence" value="ECO:0007669"/>
    <property type="project" value="TreeGrafter"/>
</dbReference>
<dbReference type="GO" id="GO:0065002">
    <property type="term" value="P:intracellular protein transmembrane transport"/>
    <property type="evidence" value="ECO:0007669"/>
    <property type="project" value="TreeGrafter"/>
</dbReference>
<dbReference type="GO" id="GO:0005886">
    <property type="term" value="C:plasma membrane"/>
    <property type="evidence" value="ECO:0007669"/>
    <property type="project" value="TreeGrafter"/>
</dbReference>
<dbReference type="OrthoDB" id="419768at2759"/>
<dbReference type="InterPro" id="IPR057815">
    <property type="entry name" value="C2CD5_C"/>
</dbReference>
<dbReference type="AlphaFoldDB" id="A0A1D2NF09"/>
<dbReference type="Pfam" id="PF23128">
    <property type="entry name" value="YbjQ_4"/>
    <property type="match status" value="1"/>
</dbReference>